<keyword evidence="7" id="KW-0479">Metal-binding</keyword>
<evidence type="ECO:0000256" key="10">
    <source>
        <dbReference type="ARBA" id="ARBA00023316"/>
    </source>
</evidence>
<keyword evidence="15" id="KW-1185">Reference proteome</keyword>
<evidence type="ECO:0000256" key="9">
    <source>
        <dbReference type="ARBA" id="ARBA00022833"/>
    </source>
</evidence>
<dbReference type="SUPFAM" id="SSF55846">
    <property type="entry name" value="N-acetylmuramoyl-L-alanine amidase-like"/>
    <property type="match status" value="1"/>
</dbReference>
<comment type="subcellular location">
    <subcellularLocation>
        <location evidence="3">Cytoplasm</location>
    </subcellularLocation>
</comment>
<comment type="similarity">
    <text evidence="4">Belongs to the N-acetylmuramoyl-L-alanine amidase 2 family.</text>
</comment>
<dbReference type="PANTHER" id="PTHR30417">
    <property type="entry name" value="N-ACETYLMURAMOYL-L-ALANINE AMIDASE AMID"/>
    <property type="match status" value="1"/>
</dbReference>
<dbReference type="GO" id="GO:0008745">
    <property type="term" value="F:N-acetylmuramoyl-L-alanine amidase activity"/>
    <property type="evidence" value="ECO:0007669"/>
    <property type="project" value="UniProtKB-EC"/>
</dbReference>
<gene>
    <name evidence="14" type="ORF">EDC30_105110</name>
</gene>
<dbReference type="InterPro" id="IPR051206">
    <property type="entry name" value="NAMLAA_amidase_2"/>
</dbReference>
<evidence type="ECO:0000256" key="6">
    <source>
        <dbReference type="ARBA" id="ARBA00022490"/>
    </source>
</evidence>
<dbReference type="EMBL" id="SLZQ01000005">
    <property type="protein sequence ID" value="TCS36890.1"/>
    <property type="molecule type" value="Genomic_DNA"/>
</dbReference>
<dbReference type="PANTHER" id="PTHR30417:SF4">
    <property type="entry name" value="1,6-ANHYDRO-N-ACETYLMURAMYL-L-ALANINE AMIDASE AMPD"/>
    <property type="match status" value="1"/>
</dbReference>
<dbReference type="InterPro" id="IPR036505">
    <property type="entry name" value="Amidase/PGRP_sf"/>
</dbReference>
<evidence type="ECO:0000256" key="3">
    <source>
        <dbReference type="ARBA" id="ARBA00004496"/>
    </source>
</evidence>
<dbReference type="AlphaFoldDB" id="A0A4V2UIP0"/>
<dbReference type="GO" id="GO:0009254">
    <property type="term" value="P:peptidoglycan turnover"/>
    <property type="evidence" value="ECO:0007669"/>
    <property type="project" value="TreeGrafter"/>
</dbReference>
<evidence type="ECO:0000313" key="14">
    <source>
        <dbReference type="EMBL" id="TCS36890.1"/>
    </source>
</evidence>
<dbReference type="GO" id="GO:0009253">
    <property type="term" value="P:peptidoglycan catabolic process"/>
    <property type="evidence" value="ECO:0007669"/>
    <property type="project" value="InterPro"/>
</dbReference>
<comment type="catalytic activity">
    <reaction evidence="1">
        <text>Hydrolyzes the link between N-acetylmuramoyl residues and L-amino acid residues in certain cell-wall glycopeptides.</text>
        <dbReference type="EC" id="3.5.1.28"/>
    </reaction>
</comment>
<evidence type="ECO:0000256" key="1">
    <source>
        <dbReference type="ARBA" id="ARBA00001561"/>
    </source>
</evidence>
<dbReference type="NCBIfam" id="NF008758">
    <property type="entry name" value="PRK11789.1"/>
    <property type="match status" value="1"/>
</dbReference>
<name>A0A4V2UIP0_PAULE</name>
<evidence type="ECO:0000259" key="13">
    <source>
        <dbReference type="SMART" id="SM00644"/>
    </source>
</evidence>
<dbReference type="Gene3D" id="3.40.80.10">
    <property type="entry name" value="Peptidoglycan recognition protein-like"/>
    <property type="match status" value="1"/>
</dbReference>
<dbReference type="InterPro" id="IPR002502">
    <property type="entry name" value="Amidase_domain"/>
</dbReference>
<evidence type="ECO:0000256" key="11">
    <source>
        <dbReference type="ARBA" id="ARBA00039257"/>
    </source>
</evidence>
<feature type="domain" description="N-acetylmuramoyl-L-alanine amidase" evidence="13">
    <location>
        <begin position="25"/>
        <end position="173"/>
    </location>
</feature>
<dbReference type="SMART" id="SM00644">
    <property type="entry name" value="Ami_2"/>
    <property type="match status" value="1"/>
</dbReference>
<dbReference type="OrthoDB" id="9794842at2"/>
<evidence type="ECO:0000256" key="2">
    <source>
        <dbReference type="ARBA" id="ARBA00001947"/>
    </source>
</evidence>
<evidence type="ECO:0000256" key="4">
    <source>
        <dbReference type="ARBA" id="ARBA00007553"/>
    </source>
</evidence>
<dbReference type="RefSeq" id="WP_132258612.1">
    <property type="nucleotide sequence ID" value="NZ_SLZQ01000005.1"/>
</dbReference>
<evidence type="ECO:0000256" key="8">
    <source>
        <dbReference type="ARBA" id="ARBA00022801"/>
    </source>
</evidence>
<dbReference type="EC" id="3.5.1.28" evidence="5"/>
<keyword evidence="10" id="KW-0961">Cell wall biogenesis/degradation</keyword>
<evidence type="ECO:0000313" key="15">
    <source>
        <dbReference type="Proteomes" id="UP000295382"/>
    </source>
</evidence>
<comment type="cofactor">
    <cofactor evidence="2">
        <name>Zn(2+)</name>
        <dbReference type="ChEBI" id="CHEBI:29105"/>
    </cofactor>
</comment>
<dbReference type="Pfam" id="PF01510">
    <property type="entry name" value="Amidase_2"/>
    <property type="match status" value="1"/>
</dbReference>
<sequence>MSRIDLPFLSIDDTGWCEQAQRQPSPNFDARPDSSAIDLLVIHNISLPPGQFGGSYIADLFGNCLDCDAHPYFDQLRTLRVSAHFLIRRDGSLIQFVSTNDRAWHAGLSKFEGKERCNDFSIGVELEGSDFVPFEAPQYLTLAALTAALQRRHPLRAVTGHEHIAPGRKTDPGPFFDWESYCSLIKQQDEDHVCQRVLRFPVLESK</sequence>
<protein>
    <recommendedName>
        <fullName evidence="11">1,6-anhydro-N-acetylmuramyl-L-alanine amidase AmpD</fullName>
        <ecNumber evidence="5">3.5.1.28</ecNumber>
    </recommendedName>
    <alternativeName>
        <fullName evidence="12">N-acetylmuramoyl-L-alanine amidase</fullName>
    </alternativeName>
</protein>
<dbReference type="CDD" id="cd06583">
    <property type="entry name" value="PGRP"/>
    <property type="match status" value="1"/>
</dbReference>
<comment type="caution">
    <text evidence="14">The sequence shown here is derived from an EMBL/GenBank/DDBJ whole genome shotgun (WGS) entry which is preliminary data.</text>
</comment>
<dbReference type="GO" id="GO:0046872">
    <property type="term" value="F:metal ion binding"/>
    <property type="evidence" value="ECO:0007669"/>
    <property type="project" value="UniProtKB-KW"/>
</dbReference>
<accession>A0A4V2UIP0</accession>
<evidence type="ECO:0000256" key="12">
    <source>
        <dbReference type="ARBA" id="ARBA00042615"/>
    </source>
</evidence>
<evidence type="ECO:0000256" key="5">
    <source>
        <dbReference type="ARBA" id="ARBA00011901"/>
    </source>
</evidence>
<evidence type="ECO:0000256" key="7">
    <source>
        <dbReference type="ARBA" id="ARBA00022723"/>
    </source>
</evidence>
<dbReference type="Proteomes" id="UP000295382">
    <property type="component" value="Unassembled WGS sequence"/>
</dbReference>
<reference evidence="14 15" key="1">
    <citation type="submission" date="2019-03" db="EMBL/GenBank/DDBJ databases">
        <title>Genomic Encyclopedia of Type Strains, Phase IV (KMG-IV): sequencing the most valuable type-strain genomes for metagenomic binning, comparative biology and taxonomic classification.</title>
        <authorList>
            <person name="Goeker M."/>
        </authorList>
    </citation>
    <scope>NUCLEOTIDE SEQUENCE [LARGE SCALE GENOMIC DNA]</scope>
    <source>
        <strain evidence="14 15">DSM 7445</strain>
    </source>
</reference>
<dbReference type="GO" id="GO:0071555">
    <property type="term" value="P:cell wall organization"/>
    <property type="evidence" value="ECO:0007669"/>
    <property type="project" value="UniProtKB-KW"/>
</dbReference>
<dbReference type="GO" id="GO:0005737">
    <property type="term" value="C:cytoplasm"/>
    <property type="evidence" value="ECO:0007669"/>
    <property type="project" value="UniProtKB-SubCell"/>
</dbReference>
<keyword evidence="9" id="KW-0862">Zinc</keyword>
<keyword evidence="6" id="KW-0963">Cytoplasm</keyword>
<keyword evidence="8" id="KW-0378">Hydrolase</keyword>
<organism evidence="14 15">
    <name type="scientific">Paucimonas lemoignei</name>
    <name type="common">Pseudomonas lemoignei</name>
    <dbReference type="NCBI Taxonomy" id="29443"/>
    <lineage>
        <taxon>Bacteria</taxon>
        <taxon>Pseudomonadati</taxon>
        <taxon>Pseudomonadota</taxon>
        <taxon>Betaproteobacteria</taxon>
        <taxon>Burkholderiales</taxon>
        <taxon>Burkholderiaceae</taxon>
        <taxon>Paucimonas</taxon>
    </lineage>
</organism>
<proteinExistence type="inferred from homology"/>